<evidence type="ECO:0000256" key="5">
    <source>
        <dbReference type="ARBA" id="ARBA00022989"/>
    </source>
</evidence>
<protein>
    <submittedName>
        <fullName evidence="9">Rhomboid family intramembrane serine protease</fullName>
    </submittedName>
</protein>
<organism evidence="9 10">
    <name type="scientific">Egibacter rhizosphaerae</name>
    <dbReference type="NCBI Taxonomy" id="1670831"/>
    <lineage>
        <taxon>Bacteria</taxon>
        <taxon>Bacillati</taxon>
        <taxon>Actinomycetota</taxon>
        <taxon>Nitriliruptoria</taxon>
        <taxon>Egibacterales</taxon>
        <taxon>Egibacteraceae</taxon>
        <taxon>Egibacter</taxon>
    </lineage>
</organism>
<evidence type="ECO:0000256" key="4">
    <source>
        <dbReference type="ARBA" id="ARBA00022801"/>
    </source>
</evidence>
<dbReference type="Proteomes" id="UP000291469">
    <property type="component" value="Chromosome"/>
</dbReference>
<gene>
    <name evidence="9" type="ORF">ER308_00350</name>
</gene>
<keyword evidence="4" id="KW-0378">Hydrolase</keyword>
<dbReference type="RefSeq" id="WP_131153171.1">
    <property type="nucleotide sequence ID" value="NZ_CP036402.1"/>
</dbReference>
<evidence type="ECO:0000313" key="9">
    <source>
        <dbReference type="EMBL" id="QBI18173.1"/>
    </source>
</evidence>
<evidence type="ECO:0000259" key="8">
    <source>
        <dbReference type="PROSITE" id="PS50119"/>
    </source>
</evidence>
<dbReference type="InterPro" id="IPR000315">
    <property type="entry name" value="Znf_B-box"/>
</dbReference>
<reference evidence="9 10" key="1">
    <citation type="submission" date="2019-01" db="EMBL/GenBank/DDBJ databases">
        <title>Egibacter rhizosphaerae EGI 80759T.</title>
        <authorList>
            <person name="Chen D.-D."/>
            <person name="Tian Y."/>
            <person name="Jiao J.-Y."/>
            <person name="Zhang X.-T."/>
            <person name="Zhang Y.-G."/>
            <person name="Zhang Y."/>
            <person name="Xiao M."/>
            <person name="Shu W.-S."/>
            <person name="Li W.-J."/>
        </authorList>
    </citation>
    <scope>NUCLEOTIDE SEQUENCE [LARGE SCALE GENOMIC DNA]</scope>
    <source>
        <strain evidence="9 10">EGI 80759</strain>
    </source>
</reference>
<feature type="transmembrane region" description="Helical" evidence="7">
    <location>
        <begin position="269"/>
        <end position="285"/>
    </location>
</feature>
<feature type="transmembrane region" description="Helical" evidence="7">
    <location>
        <begin position="160"/>
        <end position="178"/>
    </location>
</feature>
<feature type="transmembrane region" description="Helical" evidence="7">
    <location>
        <begin position="128"/>
        <end position="148"/>
    </location>
</feature>
<comment type="similarity">
    <text evidence="2">Belongs to the peptidase S54 family.</text>
</comment>
<dbReference type="Pfam" id="PF01694">
    <property type="entry name" value="Rhomboid"/>
    <property type="match status" value="1"/>
</dbReference>
<comment type="subcellular location">
    <subcellularLocation>
        <location evidence="1">Membrane</location>
        <topology evidence="1">Multi-pass membrane protein</topology>
    </subcellularLocation>
</comment>
<proteinExistence type="inferred from homology"/>
<evidence type="ECO:0000256" key="1">
    <source>
        <dbReference type="ARBA" id="ARBA00004141"/>
    </source>
</evidence>
<evidence type="ECO:0000256" key="3">
    <source>
        <dbReference type="ARBA" id="ARBA00022692"/>
    </source>
</evidence>
<dbReference type="InterPro" id="IPR022764">
    <property type="entry name" value="Peptidase_S54_rhomboid_dom"/>
</dbReference>
<keyword evidence="5 7" id="KW-1133">Transmembrane helix</keyword>
<feature type="transmembrane region" description="Helical" evidence="7">
    <location>
        <begin position="239"/>
        <end position="257"/>
    </location>
</feature>
<dbReference type="InterPro" id="IPR050925">
    <property type="entry name" value="Rhomboid_protease_S54"/>
</dbReference>
<keyword evidence="3 7" id="KW-0812">Transmembrane</keyword>
<feature type="transmembrane region" description="Helical" evidence="7">
    <location>
        <begin position="215"/>
        <end position="233"/>
    </location>
</feature>
<dbReference type="OrthoDB" id="9807874at2"/>
<evidence type="ECO:0000256" key="6">
    <source>
        <dbReference type="ARBA" id="ARBA00023136"/>
    </source>
</evidence>
<keyword evidence="9" id="KW-0645">Protease</keyword>
<evidence type="ECO:0000256" key="7">
    <source>
        <dbReference type="SAM" id="Phobius"/>
    </source>
</evidence>
<name>A0A411YAC9_9ACTN</name>
<dbReference type="KEGG" id="erz:ER308_00350"/>
<dbReference type="SUPFAM" id="SSF57845">
    <property type="entry name" value="B-box zinc-binding domain"/>
    <property type="match status" value="1"/>
</dbReference>
<dbReference type="SUPFAM" id="SSF144091">
    <property type="entry name" value="Rhomboid-like"/>
    <property type="match status" value="1"/>
</dbReference>
<keyword evidence="6 7" id="KW-0472">Membrane</keyword>
<dbReference type="AlphaFoldDB" id="A0A411YAC9"/>
<accession>A0A411YAC9</accession>
<feature type="transmembrane region" description="Helical" evidence="7">
    <location>
        <begin position="184"/>
        <end position="203"/>
    </location>
</feature>
<feature type="domain" description="B box-type" evidence="8">
    <location>
        <begin position="9"/>
        <end position="39"/>
    </location>
</feature>
<feature type="transmembrane region" description="Helical" evidence="7">
    <location>
        <begin position="77"/>
        <end position="98"/>
    </location>
</feature>
<dbReference type="GO" id="GO:0016020">
    <property type="term" value="C:membrane"/>
    <property type="evidence" value="ECO:0007669"/>
    <property type="project" value="UniProtKB-SubCell"/>
</dbReference>
<dbReference type="PROSITE" id="PS50119">
    <property type="entry name" value="ZF_BBOX"/>
    <property type="match status" value="1"/>
</dbReference>
<evidence type="ECO:0000256" key="2">
    <source>
        <dbReference type="ARBA" id="ARBA00009045"/>
    </source>
</evidence>
<dbReference type="PANTHER" id="PTHR43731">
    <property type="entry name" value="RHOMBOID PROTEASE"/>
    <property type="match status" value="1"/>
</dbReference>
<dbReference type="GO" id="GO:0008270">
    <property type="term" value="F:zinc ion binding"/>
    <property type="evidence" value="ECO:0007669"/>
    <property type="project" value="InterPro"/>
</dbReference>
<dbReference type="GO" id="GO:0004252">
    <property type="term" value="F:serine-type endopeptidase activity"/>
    <property type="evidence" value="ECO:0007669"/>
    <property type="project" value="InterPro"/>
</dbReference>
<sequence>MSESASSSPPPAVCYRHSDRETRLSCTSCGRPICVECTEPASVGQLCPDCVAERGRQATYTRESLAQLRRRSARATVTILGVCVGIFAVTFLLPFIGLPEPRTVLFELGAQWNPGVADGQLWRLPTSMFLHAGIPHILFNMFALWIFGGELEREVGTPSFLALYAASGLSGGALYFLLDPLGPTPAVGASGAIFGLFGAWIVAMYRNRHTRQGRAGLQQLLLLLGINLALPLFVPNIAWEAHLGGLVAGALITLLWTTTALRARPRARVAVGVGVAVLAIALVAGY</sequence>
<evidence type="ECO:0000313" key="10">
    <source>
        <dbReference type="Proteomes" id="UP000291469"/>
    </source>
</evidence>
<dbReference type="InterPro" id="IPR035952">
    <property type="entry name" value="Rhomboid-like_sf"/>
</dbReference>
<dbReference type="GO" id="GO:0006508">
    <property type="term" value="P:proteolysis"/>
    <property type="evidence" value="ECO:0007669"/>
    <property type="project" value="UniProtKB-KW"/>
</dbReference>
<dbReference type="EMBL" id="CP036402">
    <property type="protein sequence ID" value="QBI18173.1"/>
    <property type="molecule type" value="Genomic_DNA"/>
</dbReference>
<keyword evidence="10" id="KW-1185">Reference proteome</keyword>
<dbReference type="Gene3D" id="1.20.1540.10">
    <property type="entry name" value="Rhomboid-like"/>
    <property type="match status" value="1"/>
</dbReference>
<dbReference type="PANTHER" id="PTHR43731:SF14">
    <property type="entry name" value="PRESENILIN-ASSOCIATED RHOMBOID-LIKE PROTEIN, MITOCHONDRIAL"/>
    <property type="match status" value="1"/>
</dbReference>